<protein>
    <recommendedName>
        <fullName evidence="4">5-bromo-4-chloroindolyl phosphate hydrolysis protein</fullName>
    </recommendedName>
</protein>
<reference evidence="2 3" key="1">
    <citation type="submission" date="2018-09" db="EMBL/GenBank/DDBJ databases">
        <authorList>
            <person name="Zhu H."/>
        </authorList>
    </citation>
    <scope>NUCLEOTIDE SEQUENCE [LARGE SCALE GENOMIC DNA]</scope>
    <source>
        <strain evidence="2 3">K2R01-6</strain>
    </source>
</reference>
<keyword evidence="3" id="KW-1185">Reference proteome</keyword>
<keyword evidence="1" id="KW-0472">Membrane</keyword>
<evidence type="ECO:0000313" key="3">
    <source>
        <dbReference type="Proteomes" id="UP000286100"/>
    </source>
</evidence>
<proteinExistence type="predicted"/>
<evidence type="ECO:0000256" key="1">
    <source>
        <dbReference type="SAM" id="Phobius"/>
    </source>
</evidence>
<accession>A0A418W7H0</accession>
<dbReference type="RefSeq" id="WP_119765174.1">
    <property type="nucleotide sequence ID" value="NZ_QYUM01000004.1"/>
</dbReference>
<name>A0A418W7H0_9SPHN</name>
<evidence type="ECO:0008006" key="4">
    <source>
        <dbReference type="Google" id="ProtNLM"/>
    </source>
</evidence>
<dbReference type="EMBL" id="QYUM01000004">
    <property type="protein sequence ID" value="RJF85938.1"/>
    <property type="molecule type" value="Genomic_DNA"/>
</dbReference>
<sequence>MVTDVDRAIERAGALIGRLSPQAQRLQQRVRQKRRAHFLKKLGRVVIAGGAIMVASALFGLFFAPIGSTGVMLAVGLWILAAWVLLVYPSFPEASTETLVQTDLKYLPAQTEVWLASQRKALPAPSQRLLDGIGVRLETLAPQLQTIDPREPAAVEVRKILSDHLPELVNGYKRVPEPMRRERQSTGQTPDQQLEAGLKLIDEEIGEMTRNIAAGDLDKLATQGKFLELKYRGMDGVES</sequence>
<feature type="transmembrane region" description="Helical" evidence="1">
    <location>
        <begin position="42"/>
        <end position="64"/>
    </location>
</feature>
<keyword evidence="1" id="KW-1133">Transmembrane helix</keyword>
<dbReference type="Proteomes" id="UP000286100">
    <property type="component" value="Unassembled WGS sequence"/>
</dbReference>
<keyword evidence="1" id="KW-0812">Transmembrane</keyword>
<gene>
    <name evidence="2" type="ORF">D3876_19010</name>
</gene>
<dbReference type="AlphaFoldDB" id="A0A418W7H0"/>
<comment type="caution">
    <text evidence="2">The sequence shown here is derived from an EMBL/GenBank/DDBJ whole genome shotgun (WGS) entry which is preliminary data.</text>
</comment>
<organism evidence="2 3">
    <name type="scientific">Sphingomonas cavernae</name>
    <dbReference type="NCBI Taxonomy" id="2320861"/>
    <lineage>
        <taxon>Bacteria</taxon>
        <taxon>Pseudomonadati</taxon>
        <taxon>Pseudomonadota</taxon>
        <taxon>Alphaproteobacteria</taxon>
        <taxon>Sphingomonadales</taxon>
        <taxon>Sphingomonadaceae</taxon>
        <taxon>Sphingomonas</taxon>
    </lineage>
</organism>
<evidence type="ECO:0000313" key="2">
    <source>
        <dbReference type="EMBL" id="RJF85938.1"/>
    </source>
</evidence>
<feature type="transmembrane region" description="Helical" evidence="1">
    <location>
        <begin position="70"/>
        <end position="88"/>
    </location>
</feature>
<dbReference type="OrthoDB" id="7594143at2"/>